<keyword evidence="7" id="KW-0833">Ubl conjugation pathway</keyword>
<reference evidence="15" key="1">
    <citation type="submission" date="2023-08" db="EMBL/GenBank/DDBJ databases">
        <title>A de novo genome assembly of Solanum verrucosum Schlechtendal, a Mexican diploid species geographically isolated from the other diploid A-genome species in potato relatives.</title>
        <authorList>
            <person name="Hosaka K."/>
        </authorList>
    </citation>
    <scope>NUCLEOTIDE SEQUENCE</scope>
    <source>
        <tissue evidence="15">Young leaves</tissue>
    </source>
</reference>
<evidence type="ECO:0000256" key="3">
    <source>
        <dbReference type="ARBA" id="ARBA00022679"/>
    </source>
</evidence>
<keyword evidence="6 12" id="KW-0863">Zinc-finger</keyword>
<evidence type="ECO:0000256" key="4">
    <source>
        <dbReference type="ARBA" id="ARBA00022692"/>
    </source>
</evidence>
<protein>
    <recommendedName>
        <fullName evidence="14">RING-type domain-containing protein</fullName>
    </recommendedName>
</protein>
<keyword evidence="10 13" id="KW-0472">Membrane</keyword>
<sequence>MYDHDHFSKNFSVFRHILTKDFAEEQKFLWCIMGIIISVIFFSLGIIALLIFHFYIQGRSLIRQTAENGLVVRRSSSNGGSTKMSDEDLKKLPCFLYKVEETDSHRTEDTSECAVCLERFKRGENCRLLTNCNHSFHLKRIDSWLIQTPYCPICRTIVPKQSS</sequence>
<name>A0AAF0Q074_SOLVR</name>
<keyword evidence="8" id="KW-0862">Zinc</keyword>
<dbReference type="Pfam" id="PF13639">
    <property type="entry name" value="zf-RING_2"/>
    <property type="match status" value="1"/>
</dbReference>
<dbReference type="PANTHER" id="PTHR45768">
    <property type="entry name" value="E3 UBIQUITIN-PROTEIN LIGASE RNF13-LIKE"/>
    <property type="match status" value="1"/>
</dbReference>
<keyword evidence="16" id="KW-1185">Reference proteome</keyword>
<dbReference type="InterPro" id="IPR013083">
    <property type="entry name" value="Znf_RING/FYVE/PHD"/>
</dbReference>
<dbReference type="SUPFAM" id="SSF57850">
    <property type="entry name" value="RING/U-box"/>
    <property type="match status" value="1"/>
</dbReference>
<dbReference type="PROSITE" id="PS50089">
    <property type="entry name" value="ZF_RING_2"/>
    <property type="match status" value="1"/>
</dbReference>
<evidence type="ECO:0000256" key="13">
    <source>
        <dbReference type="SAM" id="Phobius"/>
    </source>
</evidence>
<dbReference type="InterPro" id="IPR001841">
    <property type="entry name" value="Znf_RING"/>
</dbReference>
<evidence type="ECO:0000256" key="7">
    <source>
        <dbReference type="ARBA" id="ARBA00022786"/>
    </source>
</evidence>
<dbReference type="Gene3D" id="3.30.40.10">
    <property type="entry name" value="Zinc/RING finger domain, C3HC4 (zinc finger)"/>
    <property type="match status" value="1"/>
</dbReference>
<comment type="similarity">
    <text evidence="11">Belongs to the RING-type zinc finger family. ATL subfamily.</text>
</comment>
<feature type="transmembrane region" description="Helical" evidence="13">
    <location>
        <begin position="28"/>
        <end position="56"/>
    </location>
</feature>
<dbReference type="GO" id="GO:0008270">
    <property type="term" value="F:zinc ion binding"/>
    <property type="evidence" value="ECO:0007669"/>
    <property type="project" value="UniProtKB-KW"/>
</dbReference>
<dbReference type="GO" id="GO:0016020">
    <property type="term" value="C:membrane"/>
    <property type="evidence" value="ECO:0007669"/>
    <property type="project" value="UniProtKB-SubCell"/>
</dbReference>
<accession>A0AAF0Q074</accession>
<dbReference type="PANTHER" id="PTHR45768:SF61">
    <property type="entry name" value="RING-H2 FINGER PROTEIN ATL18"/>
    <property type="match status" value="1"/>
</dbReference>
<evidence type="ECO:0000256" key="6">
    <source>
        <dbReference type="ARBA" id="ARBA00022771"/>
    </source>
</evidence>
<evidence type="ECO:0000256" key="9">
    <source>
        <dbReference type="ARBA" id="ARBA00022989"/>
    </source>
</evidence>
<comment type="pathway">
    <text evidence="2">Protein modification; protein ubiquitination.</text>
</comment>
<evidence type="ECO:0000256" key="11">
    <source>
        <dbReference type="ARBA" id="ARBA00024209"/>
    </source>
</evidence>
<keyword evidence="9 13" id="KW-1133">Transmembrane helix</keyword>
<evidence type="ECO:0000256" key="2">
    <source>
        <dbReference type="ARBA" id="ARBA00004906"/>
    </source>
</evidence>
<evidence type="ECO:0000256" key="8">
    <source>
        <dbReference type="ARBA" id="ARBA00022833"/>
    </source>
</evidence>
<evidence type="ECO:0000256" key="5">
    <source>
        <dbReference type="ARBA" id="ARBA00022723"/>
    </source>
</evidence>
<comment type="subcellular location">
    <subcellularLocation>
        <location evidence="1">Membrane</location>
        <topology evidence="1">Single-pass membrane protein</topology>
    </subcellularLocation>
</comment>
<dbReference type="Proteomes" id="UP001234989">
    <property type="component" value="Chromosome 1"/>
</dbReference>
<keyword evidence="4 13" id="KW-0812">Transmembrane</keyword>
<evidence type="ECO:0000313" key="16">
    <source>
        <dbReference type="Proteomes" id="UP001234989"/>
    </source>
</evidence>
<dbReference type="SMART" id="SM00184">
    <property type="entry name" value="RING"/>
    <property type="match status" value="1"/>
</dbReference>
<evidence type="ECO:0000256" key="1">
    <source>
        <dbReference type="ARBA" id="ARBA00004167"/>
    </source>
</evidence>
<evidence type="ECO:0000259" key="14">
    <source>
        <dbReference type="PROSITE" id="PS50089"/>
    </source>
</evidence>
<keyword evidence="3" id="KW-0808">Transferase</keyword>
<evidence type="ECO:0000313" key="15">
    <source>
        <dbReference type="EMBL" id="WMV12375.1"/>
    </source>
</evidence>
<feature type="domain" description="RING-type" evidence="14">
    <location>
        <begin position="113"/>
        <end position="155"/>
    </location>
</feature>
<evidence type="ECO:0000256" key="12">
    <source>
        <dbReference type="PROSITE-ProRule" id="PRU00175"/>
    </source>
</evidence>
<gene>
    <name evidence="15" type="ORF">MTR67_005760</name>
</gene>
<organism evidence="15 16">
    <name type="scientific">Solanum verrucosum</name>
    <dbReference type="NCBI Taxonomy" id="315347"/>
    <lineage>
        <taxon>Eukaryota</taxon>
        <taxon>Viridiplantae</taxon>
        <taxon>Streptophyta</taxon>
        <taxon>Embryophyta</taxon>
        <taxon>Tracheophyta</taxon>
        <taxon>Spermatophyta</taxon>
        <taxon>Magnoliopsida</taxon>
        <taxon>eudicotyledons</taxon>
        <taxon>Gunneridae</taxon>
        <taxon>Pentapetalae</taxon>
        <taxon>asterids</taxon>
        <taxon>lamiids</taxon>
        <taxon>Solanales</taxon>
        <taxon>Solanaceae</taxon>
        <taxon>Solanoideae</taxon>
        <taxon>Solaneae</taxon>
        <taxon>Solanum</taxon>
    </lineage>
</organism>
<proteinExistence type="inferred from homology"/>
<keyword evidence="5" id="KW-0479">Metal-binding</keyword>
<dbReference type="GO" id="GO:0016740">
    <property type="term" value="F:transferase activity"/>
    <property type="evidence" value="ECO:0007669"/>
    <property type="project" value="UniProtKB-KW"/>
</dbReference>
<dbReference type="AlphaFoldDB" id="A0AAF0Q074"/>
<evidence type="ECO:0000256" key="10">
    <source>
        <dbReference type="ARBA" id="ARBA00023136"/>
    </source>
</evidence>
<dbReference type="EMBL" id="CP133612">
    <property type="protein sequence ID" value="WMV12375.1"/>
    <property type="molecule type" value="Genomic_DNA"/>
</dbReference>